<reference evidence="1" key="2">
    <citation type="journal article" date="2016" name="Fungal Biol.">
        <title>Ochratoxin A production by Penicillium thymicola.</title>
        <authorList>
            <person name="Nguyen H.D.T."/>
            <person name="McMullin D.R."/>
            <person name="Ponomareva E."/>
            <person name="Riley R."/>
            <person name="Pomraning K.R."/>
            <person name="Baker S.E."/>
            <person name="Seifert K.A."/>
        </authorList>
    </citation>
    <scope>NUCLEOTIDE SEQUENCE</scope>
    <source>
        <strain evidence="1">DAOM 180753</strain>
    </source>
</reference>
<dbReference type="EMBL" id="LACB01000034">
    <property type="protein sequence ID" value="KAJ9491342.1"/>
    <property type="molecule type" value="Genomic_DNA"/>
</dbReference>
<gene>
    <name evidence="1" type="ORF">VN97_g1884</name>
</gene>
<protein>
    <submittedName>
        <fullName evidence="1">Uncharacterized protein</fullName>
    </submittedName>
</protein>
<evidence type="ECO:0000313" key="2">
    <source>
        <dbReference type="Proteomes" id="UP001227192"/>
    </source>
</evidence>
<accession>A0AAI9TQ13</accession>
<proteinExistence type="predicted"/>
<evidence type="ECO:0000313" key="1">
    <source>
        <dbReference type="EMBL" id="KAJ9491342.1"/>
    </source>
</evidence>
<organism evidence="1 2">
    <name type="scientific">Penicillium thymicola</name>
    <dbReference type="NCBI Taxonomy" id="293382"/>
    <lineage>
        <taxon>Eukaryota</taxon>
        <taxon>Fungi</taxon>
        <taxon>Dikarya</taxon>
        <taxon>Ascomycota</taxon>
        <taxon>Pezizomycotina</taxon>
        <taxon>Eurotiomycetes</taxon>
        <taxon>Eurotiomycetidae</taxon>
        <taxon>Eurotiales</taxon>
        <taxon>Aspergillaceae</taxon>
        <taxon>Penicillium</taxon>
    </lineage>
</organism>
<keyword evidence="2" id="KW-1185">Reference proteome</keyword>
<comment type="caution">
    <text evidence="1">The sequence shown here is derived from an EMBL/GenBank/DDBJ whole genome shotgun (WGS) entry which is preliminary data.</text>
</comment>
<dbReference type="AlphaFoldDB" id="A0AAI9TQ13"/>
<dbReference type="Proteomes" id="UP001227192">
    <property type="component" value="Unassembled WGS sequence"/>
</dbReference>
<sequence length="304" mass="34143">MLALVDIISENPMLTTTARHSDMSDDSDSPDVECFRTLPDDTFEATGSEASAIRRVIKEQQKLPIEVIKYLHFTNVPPPIADTFSLRSARHMFNYDTRSMIVKLLTGTHEVASRRLYLAVQLAVINMGLDDSIESVGSNRVRGVSSSKEADESWTPMQPVPGRDTKWPTVVVEVGVSESYQKLKADAEWWLTNSKGDVKLVIIVSVNRKTPNIKFETIFLDTVVSSLRHQRHQRPRYVPTIRQSITISRLPPPGPQITISPAVALTIESEELFCRQPVQPEQNIQISPAQLGNISSRVWREQGL</sequence>
<reference evidence="1" key="1">
    <citation type="submission" date="2015-06" db="EMBL/GenBank/DDBJ databases">
        <authorList>
            <person name="Nguyen H."/>
        </authorList>
    </citation>
    <scope>NUCLEOTIDE SEQUENCE</scope>
    <source>
        <strain evidence="1">DAOM 180753</strain>
    </source>
</reference>
<name>A0AAI9TQ13_PENTH</name>